<reference evidence="2 3" key="1">
    <citation type="submission" date="2022-01" db="EMBL/GenBank/DDBJ databases">
        <title>Desulfofustis limnae sp. nov., a novel mesophilic sulfate-reducing bacterium isolated from marsh soil.</title>
        <authorList>
            <person name="Watanabe M."/>
            <person name="Takahashi A."/>
            <person name="Kojima H."/>
            <person name="Fukui M."/>
        </authorList>
    </citation>
    <scope>NUCLEOTIDE SEQUENCE [LARGE SCALE GENOMIC DNA]</scope>
    <source>
        <strain evidence="2 3">PPLL</strain>
    </source>
</reference>
<feature type="domain" description="Hemerythrin-like" evidence="1">
    <location>
        <begin position="3"/>
        <end position="139"/>
    </location>
</feature>
<dbReference type="Proteomes" id="UP000830055">
    <property type="component" value="Chromosome"/>
</dbReference>
<dbReference type="CDD" id="cd12108">
    <property type="entry name" value="Hr-like"/>
    <property type="match status" value="1"/>
</dbReference>
<accession>A0ABM7WD69</accession>
<dbReference type="InterPro" id="IPR012312">
    <property type="entry name" value="Hemerythrin-like"/>
</dbReference>
<dbReference type="Gene3D" id="1.20.120.520">
    <property type="entry name" value="nmb1532 protein domain like"/>
    <property type="match status" value="1"/>
</dbReference>
<sequence length="184" mass="20885">MRATEELMKEHEGIKLMLDILTAVARRIEQGGAVPQKDLEGIVEFLSIFADKCHHGKEENFLFPVLEQLGVPREEGPIGVMLAEHDQGREIIARLADAFAAYGLSRKSAVDEITTAAKQYVRLLRQHIDKENGILFPMAEGRISEAEDNRLIEEFEELEREQIGFGKHEEFHAMLGQLKETYLV</sequence>
<protein>
    <submittedName>
        <fullName evidence="2">Hemerythrin</fullName>
    </submittedName>
</protein>
<dbReference type="Pfam" id="PF01814">
    <property type="entry name" value="Hemerythrin"/>
    <property type="match status" value="1"/>
</dbReference>
<organism evidence="2 3">
    <name type="scientific">Desulfofustis limnaeus</name>
    <dbReference type="NCBI Taxonomy" id="2740163"/>
    <lineage>
        <taxon>Bacteria</taxon>
        <taxon>Pseudomonadati</taxon>
        <taxon>Thermodesulfobacteriota</taxon>
        <taxon>Desulfobulbia</taxon>
        <taxon>Desulfobulbales</taxon>
        <taxon>Desulfocapsaceae</taxon>
        <taxon>Desulfofustis</taxon>
    </lineage>
</organism>
<dbReference type="RefSeq" id="WP_284152233.1">
    <property type="nucleotide sequence ID" value="NZ_AP025516.1"/>
</dbReference>
<dbReference type="PANTHER" id="PTHR39966">
    <property type="entry name" value="BLL2471 PROTEIN-RELATED"/>
    <property type="match status" value="1"/>
</dbReference>
<evidence type="ECO:0000313" key="3">
    <source>
        <dbReference type="Proteomes" id="UP000830055"/>
    </source>
</evidence>
<evidence type="ECO:0000313" key="2">
    <source>
        <dbReference type="EMBL" id="BDD88904.1"/>
    </source>
</evidence>
<keyword evidence="3" id="KW-1185">Reference proteome</keyword>
<evidence type="ECO:0000259" key="1">
    <source>
        <dbReference type="Pfam" id="PF01814"/>
    </source>
</evidence>
<proteinExistence type="predicted"/>
<dbReference type="EMBL" id="AP025516">
    <property type="protein sequence ID" value="BDD88904.1"/>
    <property type="molecule type" value="Genomic_DNA"/>
</dbReference>
<gene>
    <name evidence="2" type="ORF">DPPLL_32690</name>
</gene>
<name>A0ABM7WD69_9BACT</name>
<dbReference type="PANTHER" id="PTHR39966:SF1">
    <property type="entry name" value="HEMERYTHRIN-LIKE DOMAIN-CONTAINING PROTEIN"/>
    <property type="match status" value="1"/>
</dbReference>